<dbReference type="Proteomes" id="UP000297245">
    <property type="component" value="Unassembled WGS sequence"/>
</dbReference>
<accession>A0A4S8LUW8</accession>
<protein>
    <submittedName>
        <fullName evidence="2">Uncharacterized protein</fullName>
    </submittedName>
</protein>
<evidence type="ECO:0000313" key="3">
    <source>
        <dbReference type="Proteomes" id="UP000297245"/>
    </source>
</evidence>
<keyword evidence="3" id="KW-1185">Reference proteome</keyword>
<name>A0A4S8LUW8_DENBC</name>
<dbReference type="EMBL" id="ML179249">
    <property type="protein sequence ID" value="THU93416.1"/>
    <property type="molecule type" value="Genomic_DNA"/>
</dbReference>
<dbReference type="AlphaFoldDB" id="A0A4S8LUW8"/>
<evidence type="ECO:0000256" key="1">
    <source>
        <dbReference type="SAM" id="MobiDB-lite"/>
    </source>
</evidence>
<feature type="region of interest" description="Disordered" evidence="1">
    <location>
        <begin position="74"/>
        <end position="97"/>
    </location>
</feature>
<reference evidence="2 3" key="1">
    <citation type="journal article" date="2019" name="Nat. Ecol. Evol.">
        <title>Megaphylogeny resolves global patterns of mushroom evolution.</title>
        <authorList>
            <person name="Varga T."/>
            <person name="Krizsan K."/>
            <person name="Foldi C."/>
            <person name="Dima B."/>
            <person name="Sanchez-Garcia M."/>
            <person name="Sanchez-Ramirez S."/>
            <person name="Szollosi G.J."/>
            <person name="Szarkandi J.G."/>
            <person name="Papp V."/>
            <person name="Albert L."/>
            <person name="Andreopoulos W."/>
            <person name="Angelini C."/>
            <person name="Antonin V."/>
            <person name="Barry K.W."/>
            <person name="Bougher N.L."/>
            <person name="Buchanan P."/>
            <person name="Buyck B."/>
            <person name="Bense V."/>
            <person name="Catcheside P."/>
            <person name="Chovatia M."/>
            <person name="Cooper J."/>
            <person name="Damon W."/>
            <person name="Desjardin D."/>
            <person name="Finy P."/>
            <person name="Geml J."/>
            <person name="Haridas S."/>
            <person name="Hughes K."/>
            <person name="Justo A."/>
            <person name="Karasinski D."/>
            <person name="Kautmanova I."/>
            <person name="Kiss B."/>
            <person name="Kocsube S."/>
            <person name="Kotiranta H."/>
            <person name="LaButti K.M."/>
            <person name="Lechner B.E."/>
            <person name="Liimatainen K."/>
            <person name="Lipzen A."/>
            <person name="Lukacs Z."/>
            <person name="Mihaltcheva S."/>
            <person name="Morgado L.N."/>
            <person name="Niskanen T."/>
            <person name="Noordeloos M.E."/>
            <person name="Ohm R.A."/>
            <person name="Ortiz-Santana B."/>
            <person name="Ovrebo C."/>
            <person name="Racz N."/>
            <person name="Riley R."/>
            <person name="Savchenko A."/>
            <person name="Shiryaev A."/>
            <person name="Soop K."/>
            <person name="Spirin V."/>
            <person name="Szebenyi C."/>
            <person name="Tomsovsky M."/>
            <person name="Tulloss R.E."/>
            <person name="Uehling J."/>
            <person name="Grigoriev I.V."/>
            <person name="Vagvolgyi C."/>
            <person name="Papp T."/>
            <person name="Martin F.M."/>
            <person name="Miettinen O."/>
            <person name="Hibbett D.S."/>
            <person name="Nagy L.G."/>
        </authorList>
    </citation>
    <scope>NUCLEOTIDE SEQUENCE [LARGE SCALE GENOMIC DNA]</scope>
    <source>
        <strain evidence="2 3">CBS 962.96</strain>
    </source>
</reference>
<gene>
    <name evidence="2" type="ORF">K435DRAFT_861504</name>
</gene>
<evidence type="ECO:0000313" key="2">
    <source>
        <dbReference type="EMBL" id="THU93416.1"/>
    </source>
</evidence>
<organism evidence="2 3">
    <name type="scientific">Dendrothele bispora (strain CBS 962.96)</name>
    <dbReference type="NCBI Taxonomy" id="1314807"/>
    <lineage>
        <taxon>Eukaryota</taxon>
        <taxon>Fungi</taxon>
        <taxon>Dikarya</taxon>
        <taxon>Basidiomycota</taxon>
        <taxon>Agaricomycotina</taxon>
        <taxon>Agaricomycetes</taxon>
        <taxon>Agaricomycetidae</taxon>
        <taxon>Agaricales</taxon>
        <taxon>Agaricales incertae sedis</taxon>
        <taxon>Dendrothele</taxon>
    </lineage>
</organism>
<proteinExistence type="predicted"/>
<sequence length="112" mass="12394">MTQSTSSESIRNHRIAVASLFLLNTIVPGPEKPLRVIEVLESVSSIVVTFKNLQSIPHRSCAKMDLEGTSACMESVQSTPRRAMSDGESASTLRRRDNESIRSRLPLEINIL</sequence>